<accession>J9FRX7</accession>
<comment type="subcellular location">
    <subcellularLocation>
        <location evidence="1">Cell membrane</location>
        <topology evidence="1">Multi-pass membrane protein</topology>
    </subcellularLocation>
</comment>
<sequence>VIWKQILLFFFPIWFGTFFQQLYNTADAVIVGNFVGKGALAAVGGTAVILNLLVGFFVGIASGASVIISQRYGYGDREGVNKAVHTAVALAIAGGTVIMVVGIFT</sequence>
<feature type="non-terminal residue" evidence="8">
    <location>
        <position position="1"/>
    </location>
</feature>
<keyword evidence="5 7" id="KW-1133">Transmembrane helix</keyword>
<reference evidence="8" key="1">
    <citation type="journal article" date="2012" name="PLoS ONE">
        <title>Gene sets for utilization of primary and secondary nutrition supplies in the distal gut of endangered iberian lynx.</title>
        <authorList>
            <person name="Alcaide M."/>
            <person name="Messina E."/>
            <person name="Richter M."/>
            <person name="Bargiela R."/>
            <person name="Peplies J."/>
            <person name="Huws S.A."/>
            <person name="Newbold C.J."/>
            <person name="Golyshin P.N."/>
            <person name="Simon M.A."/>
            <person name="Lopez G."/>
            <person name="Yakimov M.M."/>
            <person name="Ferrer M."/>
        </authorList>
    </citation>
    <scope>NUCLEOTIDE SEQUENCE</scope>
</reference>
<evidence type="ECO:0000256" key="1">
    <source>
        <dbReference type="ARBA" id="ARBA00004651"/>
    </source>
</evidence>
<dbReference type="GO" id="GO:0005886">
    <property type="term" value="C:plasma membrane"/>
    <property type="evidence" value="ECO:0007669"/>
    <property type="project" value="UniProtKB-SubCell"/>
</dbReference>
<protein>
    <submittedName>
        <fullName evidence="8">MATE efflux family protein</fullName>
    </submittedName>
</protein>
<evidence type="ECO:0000256" key="4">
    <source>
        <dbReference type="ARBA" id="ARBA00022692"/>
    </source>
</evidence>
<keyword evidence="3" id="KW-1003">Cell membrane</keyword>
<evidence type="ECO:0000256" key="2">
    <source>
        <dbReference type="ARBA" id="ARBA00022448"/>
    </source>
</evidence>
<dbReference type="EMBL" id="AMCI01009050">
    <property type="protein sequence ID" value="EJW90104.1"/>
    <property type="molecule type" value="Genomic_DNA"/>
</dbReference>
<organism evidence="8">
    <name type="scientific">gut metagenome</name>
    <dbReference type="NCBI Taxonomy" id="749906"/>
    <lineage>
        <taxon>unclassified sequences</taxon>
        <taxon>metagenomes</taxon>
        <taxon>organismal metagenomes</taxon>
    </lineage>
</organism>
<gene>
    <name evidence="8" type="ORF">EVA_21789</name>
</gene>
<evidence type="ECO:0000256" key="6">
    <source>
        <dbReference type="ARBA" id="ARBA00023136"/>
    </source>
</evidence>
<dbReference type="AlphaFoldDB" id="J9FRX7"/>
<feature type="transmembrane region" description="Helical" evidence="7">
    <location>
        <begin position="6"/>
        <end position="26"/>
    </location>
</feature>
<dbReference type="InterPro" id="IPR052031">
    <property type="entry name" value="Membrane_Transporter-Flippase"/>
</dbReference>
<dbReference type="Pfam" id="PF01554">
    <property type="entry name" value="MatE"/>
    <property type="match status" value="1"/>
</dbReference>
<keyword evidence="4 7" id="KW-0812">Transmembrane</keyword>
<proteinExistence type="predicted"/>
<dbReference type="GO" id="GO:0015297">
    <property type="term" value="F:antiporter activity"/>
    <property type="evidence" value="ECO:0007669"/>
    <property type="project" value="InterPro"/>
</dbReference>
<evidence type="ECO:0000256" key="7">
    <source>
        <dbReference type="SAM" id="Phobius"/>
    </source>
</evidence>
<dbReference type="GO" id="GO:0042910">
    <property type="term" value="F:xenobiotic transmembrane transporter activity"/>
    <property type="evidence" value="ECO:0007669"/>
    <property type="project" value="InterPro"/>
</dbReference>
<keyword evidence="2" id="KW-0813">Transport</keyword>
<feature type="transmembrane region" description="Helical" evidence="7">
    <location>
        <begin position="83"/>
        <end position="104"/>
    </location>
</feature>
<keyword evidence="6 7" id="KW-0472">Membrane</keyword>
<dbReference type="PANTHER" id="PTHR43549:SF3">
    <property type="entry name" value="MULTIDRUG RESISTANCE PROTEIN YPNP-RELATED"/>
    <property type="match status" value="1"/>
</dbReference>
<evidence type="ECO:0000256" key="5">
    <source>
        <dbReference type="ARBA" id="ARBA00022989"/>
    </source>
</evidence>
<feature type="non-terminal residue" evidence="8">
    <location>
        <position position="105"/>
    </location>
</feature>
<feature type="transmembrane region" description="Helical" evidence="7">
    <location>
        <begin position="38"/>
        <end position="63"/>
    </location>
</feature>
<dbReference type="InterPro" id="IPR002528">
    <property type="entry name" value="MATE_fam"/>
</dbReference>
<evidence type="ECO:0000256" key="3">
    <source>
        <dbReference type="ARBA" id="ARBA00022475"/>
    </source>
</evidence>
<name>J9FRX7_9ZZZZ</name>
<evidence type="ECO:0000313" key="8">
    <source>
        <dbReference type="EMBL" id="EJW90104.1"/>
    </source>
</evidence>
<dbReference type="PANTHER" id="PTHR43549">
    <property type="entry name" value="MULTIDRUG RESISTANCE PROTEIN YPNP-RELATED"/>
    <property type="match status" value="1"/>
</dbReference>
<comment type="caution">
    <text evidence="8">The sequence shown here is derived from an EMBL/GenBank/DDBJ whole genome shotgun (WGS) entry which is preliminary data.</text>
</comment>